<evidence type="ECO:0000313" key="2">
    <source>
        <dbReference type="Proteomes" id="UP001597119"/>
    </source>
</evidence>
<sequence>MAAFASYDCANCGKTFRAHTAGNAAANAYCSPQCESDGKEL</sequence>
<dbReference type="AlphaFoldDB" id="A0ABD6CEP2"/>
<dbReference type="RefSeq" id="WP_282594300.1">
    <property type="nucleotide sequence ID" value="NZ_JALLGV010000005.1"/>
</dbReference>
<organism evidence="1 2">
    <name type="scientific">Halorientalis brevis</name>
    <dbReference type="NCBI Taxonomy" id="1126241"/>
    <lineage>
        <taxon>Archaea</taxon>
        <taxon>Methanobacteriati</taxon>
        <taxon>Methanobacteriota</taxon>
        <taxon>Stenosarchaea group</taxon>
        <taxon>Halobacteria</taxon>
        <taxon>Halobacteriales</taxon>
        <taxon>Haloarculaceae</taxon>
        <taxon>Halorientalis</taxon>
    </lineage>
</organism>
<evidence type="ECO:0008006" key="3">
    <source>
        <dbReference type="Google" id="ProtNLM"/>
    </source>
</evidence>
<accession>A0ABD6CEP2</accession>
<dbReference type="Proteomes" id="UP001597119">
    <property type="component" value="Unassembled WGS sequence"/>
</dbReference>
<dbReference type="EMBL" id="JBHUDJ010000014">
    <property type="protein sequence ID" value="MFD1588650.1"/>
    <property type="molecule type" value="Genomic_DNA"/>
</dbReference>
<keyword evidence="2" id="KW-1185">Reference proteome</keyword>
<comment type="caution">
    <text evidence="1">The sequence shown here is derived from an EMBL/GenBank/DDBJ whole genome shotgun (WGS) entry which is preliminary data.</text>
</comment>
<gene>
    <name evidence="1" type="ORF">ACFR9U_16855</name>
</gene>
<reference evidence="1 2" key="1">
    <citation type="journal article" date="2019" name="Int. J. Syst. Evol. Microbiol.">
        <title>The Global Catalogue of Microorganisms (GCM) 10K type strain sequencing project: providing services to taxonomists for standard genome sequencing and annotation.</title>
        <authorList>
            <consortium name="The Broad Institute Genomics Platform"/>
            <consortium name="The Broad Institute Genome Sequencing Center for Infectious Disease"/>
            <person name="Wu L."/>
            <person name="Ma J."/>
        </authorList>
    </citation>
    <scope>NUCLEOTIDE SEQUENCE [LARGE SCALE GENOMIC DNA]</scope>
    <source>
        <strain evidence="1 2">CGMCC 1.12125</strain>
    </source>
</reference>
<proteinExistence type="predicted"/>
<name>A0ABD6CEP2_9EURY</name>
<evidence type="ECO:0000313" key="1">
    <source>
        <dbReference type="EMBL" id="MFD1588650.1"/>
    </source>
</evidence>
<protein>
    <recommendedName>
        <fullName evidence="3">Zinc ribbon domain-containing protein</fullName>
    </recommendedName>
</protein>